<evidence type="ECO:0000313" key="5">
    <source>
        <dbReference type="Proteomes" id="UP001432011"/>
    </source>
</evidence>
<feature type="compositionally biased region" description="Basic and acidic residues" evidence="1">
    <location>
        <begin position="1"/>
        <end position="24"/>
    </location>
</feature>
<dbReference type="EMBL" id="CP108085">
    <property type="protein sequence ID" value="WUP76251.1"/>
    <property type="molecule type" value="Genomic_DNA"/>
</dbReference>
<reference evidence="3" key="2">
    <citation type="submission" date="2022-10" db="EMBL/GenBank/DDBJ databases">
        <title>The complete genomes of actinobacterial strains from the NBC collection.</title>
        <authorList>
            <person name="Joergensen T.S."/>
            <person name="Alvarez Arevalo M."/>
            <person name="Sterndorff E.B."/>
            <person name="Faurdal D."/>
            <person name="Vuksanovic O."/>
            <person name="Mourched A.-S."/>
            <person name="Charusanti P."/>
            <person name="Shaw S."/>
            <person name="Blin K."/>
            <person name="Weber T."/>
        </authorList>
    </citation>
    <scope>NUCLEOTIDE SEQUENCE</scope>
    <source>
        <strain evidence="3">NBC_00254</strain>
    </source>
</reference>
<organism evidence="2 4">
    <name type="scientific">Microbispora hainanensis</name>
    <dbReference type="NCBI Taxonomy" id="568844"/>
    <lineage>
        <taxon>Bacteria</taxon>
        <taxon>Bacillati</taxon>
        <taxon>Actinomycetota</taxon>
        <taxon>Actinomycetes</taxon>
        <taxon>Streptosporangiales</taxon>
        <taxon>Streptosporangiaceae</taxon>
        <taxon>Microbispora</taxon>
    </lineage>
</organism>
<evidence type="ECO:0008006" key="6">
    <source>
        <dbReference type="Google" id="ProtNLM"/>
    </source>
</evidence>
<dbReference type="AlphaFoldDB" id="A0A544YP26"/>
<keyword evidence="5" id="KW-1185">Reference proteome</keyword>
<reference evidence="2 4" key="1">
    <citation type="submission" date="2019-07" db="EMBL/GenBank/DDBJ databases">
        <title>Microbispora hainanensis DSM 45428.</title>
        <authorList>
            <person name="Thawai C."/>
        </authorList>
    </citation>
    <scope>NUCLEOTIDE SEQUENCE [LARGE SCALE GENOMIC DNA]</scope>
    <source>
        <strain evidence="2 4">DSM 45428</strain>
    </source>
</reference>
<dbReference type="Proteomes" id="UP001432011">
    <property type="component" value="Chromosome"/>
</dbReference>
<feature type="region of interest" description="Disordered" evidence="1">
    <location>
        <begin position="1"/>
        <end position="28"/>
    </location>
</feature>
<evidence type="ECO:0000313" key="3">
    <source>
        <dbReference type="EMBL" id="WUP76251.1"/>
    </source>
</evidence>
<proteinExistence type="predicted"/>
<evidence type="ECO:0000256" key="1">
    <source>
        <dbReference type="SAM" id="MobiDB-lite"/>
    </source>
</evidence>
<dbReference type="RefSeq" id="WP_142621424.1">
    <property type="nucleotide sequence ID" value="NZ_CP108085.1"/>
</dbReference>
<evidence type="ECO:0000313" key="2">
    <source>
        <dbReference type="EMBL" id="TQS18538.1"/>
    </source>
</evidence>
<dbReference type="EMBL" id="VIRM01000031">
    <property type="protein sequence ID" value="TQS18538.1"/>
    <property type="molecule type" value="Genomic_DNA"/>
</dbReference>
<accession>A0A544YP26</accession>
<evidence type="ECO:0000313" key="4">
    <source>
        <dbReference type="Proteomes" id="UP000316541"/>
    </source>
</evidence>
<sequence length="103" mass="11513">MTIARTELRPIPRRQDGGRDRDEATGPLARRAVRETLREVFTDVVDDVRLVEIDGMVHVYVFIRPIASACPEHIRATAREAYRAVHCEPVVAHVAASCSAHGR</sequence>
<dbReference type="Proteomes" id="UP000316541">
    <property type="component" value="Unassembled WGS sequence"/>
</dbReference>
<protein>
    <recommendedName>
        <fullName evidence="6">NIF system FeS cluster assembly NifU C-terminal domain-containing protein</fullName>
    </recommendedName>
</protein>
<name>A0A544YP26_9ACTN</name>
<gene>
    <name evidence="2" type="ORF">FLX08_23630</name>
    <name evidence="3" type="ORF">OG913_04300</name>
</gene>